<dbReference type="EMBL" id="FPAS01000001">
    <property type="protein sequence ID" value="SFT45646.1"/>
    <property type="molecule type" value="Genomic_DNA"/>
</dbReference>
<evidence type="ECO:0000313" key="4">
    <source>
        <dbReference type="EMBL" id="SFT45646.1"/>
    </source>
</evidence>
<dbReference type="OrthoDB" id="9799672at2"/>
<evidence type="ECO:0000256" key="3">
    <source>
        <dbReference type="ARBA" id="ARBA00022691"/>
    </source>
</evidence>
<organism evidence="4 5">
    <name type="scientific">Lishizhenia tianjinensis</name>
    <dbReference type="NCBI Taxonomy" id="477690"/>
    <lineage>
        <taxon>Bacteria</taxon>
        <taxon>Pseudomonadati</taxon>
        <taxon>Bacteroidota</taxon>
        <taxon>Flavobacteriia</taxon>
        <taxon>Flavobacteriales</taxon>
        <taxon>Crocinitomicaceae</taxon>
        <taxon>Lishizhenia</taxon>
    </lineage>
</organism>
<sequence>MQFLDQKLDDYVVAHSENEPEVLYQLNRQTHIKVLQPRMLSGHFQGRVLSMLSHMIQPKNVLEIGTYTGYSALCFAEGLADGGCITTIDVNYELEDMVQEFIQKAGMQGKIKALIGDAMEIIPSLKEEYDLVFIDADKGNYVNYYNLVFDKVKKGGYIIADNVLWSGKVLEDYDKLDTDTQVIMDYNKMVQADERVQNVLFPIRDGLNIARKL</sequence>
<dbReference type="CDD" id="cd02440">
    <property type="entry name" value="AdoMet_MTases"/>
    <property type="match status" value="1"/>
</dbReference>
<dbReference type="GO" id="GO:0032259">
    <property type="term" value="P:methylation"/>
    <property type="evidence" value="ECO:0007669"/>
    <property type="project" value="UniProtKB-KW"/>
</dbReference>
<dbReference type="PROSITE" id="PS51682">
    <property type="entry name" value="SAM_OMT_I"/>
    <property type="match status" value="1"/>
</dbReference>
<accession>A0A1I6Y591</accession>
<proteinExistence type="predicted"/>
<dbReference type="PANTHER" id="PTHR10509">
    <property type="entry name" value="O-METHYLTRANSFERASE-RELATED"/>
    <property type="match status" value="1"/>
</dbReference>
<dbReference type="PANTHER" id="PTHR10509:SF14">
    <property type="entry name" value="CAFFEOYL-COA O-METHYLTRANSFERASE 3-RELATED"/>
    <property type="match status" value="1"/>
</dbReference>
<dbReference type="STRING" id="477690.SAMN05216474_0666"/>
<keyword evidence="3" id="KW-0949">S-adenosyl-L-methionine</keyword>
<dbReference type="SUPFAM" id="SSF53335">
    <property type="entry name" value="S-adenosyl-L-methionine-dependent methyltransferases"/>
    <property type="match status" value="1"/>
</dbReference>
<dbReference type="GO" id="GO:0008171">
    <property type="term" value="F:O-methyltransferase activity"/>
    <property type="evidence" value="ECO:0007669"/>
    <property type="project" value="InterPro"/>
</dbReference>
<protein>
    <submittedName>
        <fullName evidence="4">Predicted O-methyltransferase YrrM</fullName>
    </submittedName>
</protein>
<reference evidence="4 5" key="1">
    <citation type="submission" date="2016-10" db="EMBL/GenBank/DDBJ databases">
        <authorList>
            <person name="de Groot N.N."/>
        </authorList>
    </citation>
    <scope>NUCLEOTIDE SEQUENCE [LARGE SCALE GENOMIC DNA]</scope>
    <source>
        <strain evidence="4 5">CGMCC 1.7005</strain>
    </source>
</reference>
<dbReference type="Gene3D" id="3.40.50.150">
    <property type="entry name" value="Vaccinia Virus protein VP39"/>
    <property type="match status" value="1"/>
</dbReference>
<evidence type="ECO:0000313" key="5">
    <source>
        <dbReference type="Proteomes" id="UP000236454"/>
    </source>
</evidence>
<gene>
    <name evidence="4" type="ORF">SAMN05216474_0666</name>
</gene>
<dbReference type="Proteomes" id="UP000236454">
    <property type="component" value="Unassembled WGS sequence"/>
</dbReference>
<dbReference type="GO" id="GO:0008757">
    <property type="term" value="F:S-adenosylmethionine-dependent methyltransferase activity"/>
    <property type="evidence" value="ECO:0007669"/>
    <property type="project" value="TreeGrafter"/>
</dbReference>
<evidence type="ECO:0000256" key="1">
    <source>
        <dbReference type="ARBA" id="ARBA00022603"/>
    </source>
</evidence>
<dbReference type="Pfam" id="PF01596">
    <property type="entry name" value="Methyltransf_3"/>
    <property type="match status" value="1"/>
</dbReference>
<evidence type="ECO:0000256" key="2">
    <source>
        <dbReference type="ARBA" id="ARBA00022679"/>
    </source>
</evidence>
<dbReference type="InterPro" id="IPR029063">
    <property type="entry name" value="SAM-dependent_MTases_sf"/>
</dbReference>
<name>A0A1I6Y591_9FLAO</name>
<keyword evidence="1 4" id="KW-0489">Methyltransferase</keyword>
<dbReference type="AlphaFoldDB" id="A0A1I6Y591"/>
<dbReference type="RefSeq" id="WP_090246299.1">
    <property type="nucleotide sequence ID" value="NZ_FPAS01000001.1"/>
</dbReference>
<keyword evidence="2 4" id="KW-0808">Transferase</keyword>
<dbReference type="InterPro" id="IPR002935">
    <property type="entry name" value="SAM_O-MeTrfase"/>
</dbReference>
<dbReference type="InterPro" id="IPR050362">
    <property type="entry name" value="Cation-dep_OMT"/>
</dbReference>
<keyword evidence="5" id="KW-1185">Reference proteome</keyword>